<feature type="compositionally biased region" description="Basic and acidic residues" evidence="21">
    <location>
        <begin position="863"/>
        <end position="872"/>
    </location>
</feature>
<dbReference type="PROSITE" id="PS01358">
    <property type="entry name" value="ZF_RANBP2_1"/>
    <property type="match status" value="3"/>
</dbReference>
<evidence type="ECO:0000256" key="10">
    <source>
        <dbReference type="ARBA" id="ARBA00022927"/>
    </source>
</evidence>
<dbReference type="FunFam" id="4.10.1060.10:FF:000001">
    <property type="entry name" value="Nuclear pore complex protein Nup153"/>
    <property type="match status" value="2"/>
</dbReference>
<feature type="compositionally biased region" description="Basic residues" evidence="21">
    <location>
        <begin position="1441"/>
        <end position="1450"/>
    </location>
</feature>
<keyword evidence="15" id="KW-0539">Nucleus</keyword>
<dbReference type="PROSITE" id="PS50199">
    <property type="entry name" value="ZF_RANBP2_2"/>
    <property type="match status" value="3"/>
</dbReference>
<dbReference type="GO" id="GO:0008139">
    <property type="term" value="F:nuclear localization sequence binding"/>
    <property type="evidence" value="ECO:0007669"/>
    <property type="project" value="TreeGrafter"/>
</dbReference>
<sequence length="1450" mass="150307">MAAAGGGLGTGGKIRSRRYHLSSGRAPYSKNRQQNQQGIIGRVKDTVKSIVPSWLQKYFNSVEEAQEVPRQTNEPEENVETQNDVENDHFADKESLQLFGRSASEPARAQSDPATNQLMNIPDVLTRPSLHRANLNMNILDSPALNCQPSTSGFSLVKEIKDSASLHDDDNISTTSGFSSRASDKDVAVTKTGAVPLLWSPEADRSHNMSQNSSMNSKKPAFNPSAFVSFLPNSSRLGDSPFYPGKTTYGGAASQSRARSTPYQVPVKKQVVAKPAHAKTYGVTSLTARRILQSLEKMSSPLSDAKRIPSVSSVSPMAPERSFTGESSSKRKKVDSSVPPVQKLVTPQFVSVSSSLRKIRPSLASSMLNNSSSCKTYISDKHKEKGNHEPDNMQKQTSFSYPAFSTPASNGFASAKGGGKMMRERGSTKPPPEEEVVETPCLPEIPLPISMTSLPKFSLNTEQNTSPLPVRQPVSKATEAKTGERVFSVSADGSGFNFSQPVVKAVSSSEQPTASPVGFTFRAPDLKTSSPFENTKSMLSNTEFASKAKEPTVINSSTKKAEAEPFTVCKPAQTLKEGSVLDILRSPGFQSTSPQQSKTTPVKSTVSSPKPLMFGQINKQALGIWYCDCCLVENKASDSKCVACGTVKDQTTDVSKQSSTLATTTPSKNSSPVKCVQGFGDKFKLPPGTWDCDTCLVQNKPELSKCVVCGSPKPGTGAKDSLLVLPTTKLDKPATPPDNGLTIVPSLKFEELARRPIGSWECDVCCVVNKAEDNQCVACTTPKPGSSAPAATSLPSSLSASLGEPQGFCKSSFSSESSFPPIKFGLPSSSDTGEQKSSSSADSSSSNTNKVGFSFMFGQNSKTSDEKKDKDVTFGTTTGTSNSVSAPFKFGFSSSPAEKASGIKPLTTDFQFGTPSSKSESSSSASLFGLSSKEKSGITPTFGLKEKEEKKTETPAADGFTFGKLDQKDSASPFVFGKNEEKTESTPKVTPLIGSSKSDGEQPKTFLFGKPETGKTDTSTLSSFTFGASNPSEKKEADQPTKPVFAFGSSATETGSSKPVFGFQGSGSTSTPQPSSIGSSGSVFGSVPQTSSSNVFGSGGQSNAAAPAGATAPSSTGFSSSTSLATPTGSSNLFGAALSSNTPAASSSIFGSAPPSATPTSSSIVFGNVASVNTSNSSNVFGSAAPANTSASSNTLFGNSSTSANPPNVPFVFGQSTTTTTAGGTMFGSGNDSKSTFVFSGQEGKPATTSASTAPAATTPFVFGSNASTGAASSFSFGGTNASNSSGTSSTPFIFGAGQSAPAASSLPAVNSAPAFGKNAPQTNAPAFGAPASGSLFPSGSQTVPSFGSLTSNVQSPAFGQQSSQPAFGSSNPTPGGGSFPFGSTNFNFAGASSSGLFTFGSNSGANPAQPANTGFGFNQTPAFNLGSNGKTGTPSSISNRKIKTARRRK</sequence>
<dbReference type="Pfam" id="PF00641">
    <property type="entry name" value="Zn_ribbon_RanBP"/>
    <property type="match status" value="3"/>
</dbReference>
<dbReference type="Pfam" id="PF08604">
    <property type="entry name" value="Nup153"/>
    <property type="match status" value="1"/>
</dbReference>
<feature type="compositionally biased region" description="Polar residues" evidence="21">
    <location>
        <begin position="1402"/>
        <end position="1440"/>
    </location>
</feature>
<name>A0AAV3A0U7_PYXAD</name>
<dbReference type="GO" id="GO:0006606">
    <property type="term" value="P:protein import into nucleus"/>
    <property type="evidence" value="ECO:0007669"/>
    <property type="project" value="TreeGrafter"/>
</dbReference>
<accession>A0AAV3A0U7</accession>
<feature type="compositionally biased region" description="Low complexity" evidence="21">
    <location>
        <begin position="916"/>
        <end position="931"/>
    </location>
</feature>
<dbReference type="PANTHER" id="PTHR23193">
    <property type="entry name" value="NUCLEAR PORE COMPLEX PROTEIN NUP"/>
    <property type="match status" value="1"/>
</dbReference>
<dbReference type="Pfam" id="PF10599">
    <property type="entry name" value="Nup_retrotrp_bd"/>
    <property type="match status" value="1"/>
</dbReference>
<keyword evidence="24" id="KW-1185">Reference proteome</keyword>
<organism evidence="23 24">
    <name type="scientific">Pyxicephalus adspersus</name>
    <name type="common">African bullfrog</name>
    <dbReference type="NCBI Taxonomy" id="30357"/>
    <lineage>
        <taxon>Eukaryota</taxon>
        <taxon>Metazoa</taxon>
        <taxon>Chordata</taxon>
        <taxon>Craniata</taxon>
        <taxon>Vertebrata</taxon>
        <taxon>Euteleostomi</taxon>
        <taxon>Amphibia</taxon>
        <taxon>Batrachia</taxon>
        <taxon>Anura</taxon>
        <taxon>Neobatrachia</taxon>
        <taxon>Ranoidea</taxon>
        <taxon>Pyxicephalidae</taxon>
        <taxon>Pyxicephalinae</taxon>
        <taxon>Pyxicephalus</taxon>
    </lineage>
</organism>
<dbReference type="GO" id="GO:0051028">
    <property type="term" value="P:mRNA transport"/>
    <property type="evidence" value="ECO:0007669"/>
    <property type="project" value="UniProtKB-KW"/>
</dbReference>
<reference evidence="23" key="1">
    <citation type="thesis" date="2020" institute="ProQuest LLC" country="789 East Eisenhower Parkway, Ann Arbor, MI, USA">
        <title>Comparative Genomics and Chromosome Evolution.</title>
        <authorList>
            <person name="Mudd A.B."/>
        </authorList>
    </citation>
    <scope>NUCLEOTIDE SEQUENCE</scope>
    <source>
        <strain evidence="23">1538</strain>
        <tissue evidence="23">Blood</tissue>
    </source>
</reference>
<keyword evidence="5" id="KW-0479">Metal-binding</keyword>
<dbReference type="InterPro" id="IPR018892">
    <property type="entry name" value="Retro-transposon_transp_CS"/>
</dbReference>
<dbReference type="Proteomes" id="UP001181693">
    <property type="component" value="Unassembled WGS sequence"/>
</dbReference>
<feature type="region of interest" description="Disordered" evidence="21">
    <location>
        <begin position="1348"/>
        <end position="1382"/>
    </location>
</feature>
<gene>
    <name evidence="23" type="ORF">GDO54_012167</name>
</gene>
<evidence type="ECO:0000256" key="17">
    <source>
        <dbReference type="ARBA" id="ARBA00068609"/>
    </source>
</evidence>
<comment type="subcellular location">
    <subcellularLocation>
        <location evidence="2">Nucleus membrane</location>
    </subcellularLocation>
    <subcellularLocation>
        <location evidence="3">Nucleus</location>
        <location evidence="3">Nuclear pore complex</location>
    </subcellularLocation>
</comment>
<keyword evidence="12" id="KW-0238">DNA-binding</keyword>
<keyword evidence="7 20" id="KW-0863">Zinc-finger</keyword>
<evidence type="ECO:0000256" key="19">
    <source>
        <dbReference type="ARBA" id="ARBA00079437"/>
    </source>
</evidence>
<feature type="compositionally biased region" description="Polar residues" evidence="21">
    <location>
        <begin position="827"/>
        <end position="836"/>
    </location>
</feature>
<keyword evidence="13" id="KW-0906">Nuclear pore complex</keyword>
<feature type="compositionally biased region" description="Low complexity" evidence="21">
    <location>
        <begin position="597"/>
        <end position="607"/>
    </location>
</feature>
<dbReference type="GO" id="GO:0031965">
    <property type="term" value="C:nuclear membrane"/>
    <property type="evidence" value="ECO:0007669"/>
    <property type="project" value="UniProtKB-SubCell"/>
</dbReference>
<feature type="compositionally biased region" description="Low complexity" evidence="21">
    <location>
        <begin position="837"/>
        <end position="846"/>
    </location>
</feature>
<evidence type="ECO:0000256" key="20">
    <source>
        <dbReference type="PROSITE-ProRule" id="PRU00322"/>
    </source>
</evidence>
<dbReference type="PANTHER" id="PTHR23193:SF23">
    <property type="entry name" value="NUCLEAR PORE COMPLEX PROTEIN NUP153"/>
    <property type="match status" value="1"/>
</dbReference>
<evidence type="ECO:0000256" key="15">
    <source>
        <dbReference type="ARBA" id="ARBA00023242"/>
    </source>
</evidence>
<feature type="compositionally biased region" description="Low complexity" evidence="21">
    <location>
        <begin position="1101"/>
        <end position="1123"/>
    </location>
</feature>
<comment type="similarity">
    <text evidence="16">Belongs to the NUP153 family.</text>
</comment>
<feature type="region of interest" description="Disordered" evidence="21">
    <location>
        <begin position="167"/>
        <end position="186"/>
    </location>
</feature>
<evidence type="ECO:0000256" key="4">
    <source>
        <dbReference type="ARBA" id="ARBA00022448"/>
    </source>
</evidence>
<proteinExistence type="inferred from homology"/>
<feature type="compositionally biased region" description="Basic and acidic residues" evidence="21">
    <location>
        <begin position="944"/>
        <end position="953"/>
    </location>
</feature>
<feature type="region of interest" description="Disordered" evidence="21">
    <location>
        <begin position="824"/>
        <end position="1123"/>
    </location>
</feature>
<dbReference type="GO" id="GO:0017056">
    <property type="term" value="F:structural constituent of nuclear pore"/>
    <property type="evidence" value="ECO:0007669"/>
    <property type="project" value="TreeGrafter"/>
</dbReference>
<evidence type="ECO:0000256" key="12">
    <source>
        <dbReference type="ARBA" id="ARBA00023125"/>
    </source>
</evidence>
<keyword evidence="11" id="KW-0811">Translocation</keyword>
<dbReference type="InterPro" id="IPR036443">
    <property type="entry name" value="Znf_RanBP2_sf"/>
</dbReference>
<feature type="domain" description="RanBP2-type" evidence="22">
    <location>
        <begin position="686"/>
        <end position="715"/>
    </location>
</feature>
<comment type="caution">
    <text evidence="23">The sequence shown here is derived from an EMBL/GenBank/DDBJ whole genome shotgun (WGS) entry which is preliminary data.</text>
</comment>
<dbReference type="InterPro" id="IPR001876">
    <property type="entry name" value="Znf_RanBP2"/>
</dbReference>
<evidence type="ECO:0000256" key="1">
    <source>
        <dbReference type="ARBA" id="ARBA00001947"/>
    </source>
</evidence>
<feature type="compositionally biased region" description="Polar residues" evidence="21">
    <location>
        <begin position="1016"/>
        <end position="1031"/>
    </location>
</feature>
<feature type="region of interest" description="Disordered" evidence="21">
    <location>
        <begin position="585"/>
        <end position="607"/>
    </location>
</feature>
<keyword evidence="9" id="KW-0862">Zinc</keyword>
<evidence type="ECO:0000313" key="23">
    <source>
        <dbReference type="EMBL" id="DBA24526.1"/>
    </source>
</evidence>
<feature type="compositionally biased region" description="Low complexity" evidence="21">
    <location>
        <begin position="208"/>
        <end position="217"/>
    </location>
</feature>
<dbReference type="SUPFAM" id="SSF90209">
    <property type="entry name" value="Ran binding protein zinc finger-like"/>
    <property type="match status" value="3"/>
</dbReference>
<keyword evidence="10" id="KW-0653">Protein transport</keyword>
<evidence type="ECO:0000256" key="2">
    <source>
        <dbReference type="ARBA" id="ARBA00004126"/>
    </source>
</evidence>
<evidence type="ECO:0000256" key="11">
    <source>
        <dbReference type="ARBA" id="ARBA00023010"/>
    </source>
</evidence>
<protein>
    <recommendedName>
        <fullName evidence="17">Nuclear pore complex protein Nup153</fullName>
    </recommendedName>
    <alternativeName>
        <fullName evidence="19">153 kDa nucleoporin</fullName>
    </alternativeName>
    <alternativeName>
        <fullName evidence="18">Nucleoporin Nup153</fullName>
    </alternativeName>
</protein>
<feature type="compositionally biased region" description="Acidic residues" evidence="21">
    <location>
        <begin position="74"/>
        <end position="85"/>
    </location>
</feature>
<feature type="compositionally biased region" description="Polar residues" evidence="21">
    <location>
        <begin position="847"/>
        <end position="862"/>
    </location>
</feature>
<feature type="region of interest" description="Disordered" evidence="21">
    <location>
        <begin position="199"/>
        <end position="220"/>
    </location>
</feature>
<evidence type="ECO:0000256" key="14">
    <source>
        <dbReference type="ARBA" id="ARBA00023136"/>
    </source>
</evidence>
<comment type="cofactor">
    <cofactor evidence="1">
        <name>Zn(2+)</name>
        <dbReference type="ChEBI" id="CHEBI:29105"/>
    </cofactor>
</comment>
<evidence type="ECO:0000256" key="8">
    <source>
        <dbReference type="ARBA" id="ARBA00022816"/>
    </source>
</evidence>
<feature type="region of interest" description="Disordered" evidence="21">
    <location>
        <begin position="1"/>
        <end position="39"/>
    </location>
</feature>
<dbReference type="SMART" id="SM00547">
    <property type="entry name" value="ZnF_RBZ"/>
    <property type="match status" value="3"/>
</dbReference>
<keyword evidence="8" id="KW-0509">mRNA transport</keyword>
<dbReference type="InterPro" id="IPR026054">
    <property type="entry name" value="Nucleoporin"/>
</dbReference>
<keyword evidence="4" id="KW-0813">Transport</keyword>
<evidence type="ECO:0000256" key="7">
    <source>
        <dbReference type="ARBA" id="ARBA00022771"/>
    </source>
</evidence>
<feature type="compositionally biased region" description="Polar residues" evidence="21">
    <location>
        <begin position="1348"/>
        <end position="1367"/>
    </location>
</feature>
<feature type="region of interest" description="Disordered" evidence="21">
    <location>
        <begin position="298"/>
        <end position="339"/>
    </location>
</feature>
<feature type="region of interest" description="Disordered" evidence="21">
    <location>
        <begin position="410"/>
        <end position="438"/>
    </location>
</feature>
<dbReference type="GO" id="GO:0003677">
    <property type="term" value="F:DNA binding"/>
    <property type="evidence" value="ECO:0007669"/>
    <property type="project" value="UniProtKB-KW"/>
</dbReference>
<dbReference type="GO" id="GO:0008270">
    <property type="term" value="F:zinc ion binding"/>
    <property type="evidence" value="ECO:0007669"/>
    <property type="project" value="UniProtKB-KW"/>
</dbReference>
<feature type="region of interest" description="Disordered" evidence="21">
    <location>
        <begin position="1402"/>
        <end position="1450"/>
    </location>
</feature>
<evidence type="ECO:0000256" key="16">
    <source>
        <dbReference type="ARBA" id="ARBA00060842"/>
    </source>
</evidence>
<dbReference type="EMBL" id="DYDO01000005">
    <property type="protein sequence ID" value="DBA24526.1"/>
    <property type="molecule type" value="Genomic_DNA"/>
</dbReference>
<feature type="compositionally biased region" description="Gly residues" evidence="21">
    <location>
        <begin position="1"/>
        <end position="12"/>
    </location>
</feature>
<evidence type="ECO:0000256" key="6">
    <source>
        <dbReference type="ARBA" id="ARBA00022737"/>
    </source>
</evidence>
<evidence type="ECO:0000256" key="21">
    <source>
        <dbReference type="SAM" id="MobiDB-lite"/>
    </source>
</evidence>
<feature type="domain" description="RanBP2-type" evidence="22">
    <location>
        <begin position="621"/>
        <end position="650"/>
    </location>
</feature>
<dbReference type="GO" id="GO:0006405">
    <property type="term" value="P:RNA export from nucleus"/>
    <property type="evidence" value="ECO:0007669"/>
    <property type="project" value="TreeGrafter"/>
</dbReference>
<evidence type="ECO:0000256" key="18">
    <source>
        <dbReference type="ARBA" id="ARBA00078197"/>
    </source>
</evidence>
<dbReference type="GO" id="GO:0005643">
    <property type="term" value="C:nuclear pore"/>
    <property type="evidence" value="ECO:0007669"/>
    <property type="project" value="UniProtKB-SubCell"/>
</dbReference>
<feature type="region of interest" description="Disordered" evidence="21">
    <location>
        <begin position="64"/>
        <end position="87"/>
    </location>
</feature>
<evidence type="ECO:0000256" key="13">
    <source>
        <dbReference type="ARBA" id="ARBA00023132"/>
    </source>
</evidence>
<keyword evidence="14" id="KW-0472">Membrane</keyword>
<evidence type="ECO:0000256" key="9">
    <source>
        <dbReference type="ARBA" id="ARBA00022833"/>
    </source>
</evidence>
<evidence type="ECO:0000259" key="22">
    <source>
        <dbReference type="PROSITE" id="PS50199"/>
    </source>
</evidence>
<dbReference type="InterPro" id="IPR013913">
    <property type="entry name" value="Nup153_N"/>
</dbReference>
<evidence type="ECO:0000256" key="3">
    <source>
        <dbReference type="ARBA" id="ARBA00004567"/>
    </source>
</evidence>
<evidence type="ECO:0000256" key="5">
    <source>
        <dbReference type="ARBA" id="ARBA00022723"/>
    </source>
</evidence>
<feature type="compositionally biased region" description="Low complexity" evidence="21">
    <location>
        <begin position="1066"/>
        <end position="1087"/>
    </location>
</feature>
<feature type="compositionally biased region" description="Polar residues" evidence="21">
    <location>
        <begin position="172"/>
        <end position="181"/>
    </location>
</feature>
<feature type="compositionally biased region" description="Polar residues" evidence="21">
    <location>
        <begin position="874"/>
        <end position="885"/>
    </location>
</feature>
<keyword evidence="6" id="KW-0677">Repeat</keyword>
<feature type="domain" description="RanBP2-type" evidence="22">
    <location>
        <begin position="756"/>
        <end position="785"/>
    </location>
</feature>
<evidence type="ECO:0000313" key="24">
    <source>
        <dbReference type="Proteomes" id="UP001181693"/>
    </source>
</evidence>
<dbReference type="Gene3D" id="4.10.1060.10">
    <property type="entry name" value="Zinc finger, RanBP2-type"/>
    <property type="match status" value="3"/>
</dbReference>